<evidence type="ECO:0000313" key="3">
    <source>
        <dbReference type="Proteomes" id="UP000694864"/>
    </source>
</evidence>
<proteinExistence type="predicted"/>
<feature type="region of interest" description="Disordered" evidence="1">
    <location>
        <begin position="80"/>
        <end position="225"/>
    </location>
</feature>
<name>A0ABM0U3D3_CAMSA</name>
<evidence type="ECO:0000256" key="2">
    <source>
        <dbReference type="SAM" id="SignalP"/>
    </source>
</evidence>
<feature type="compositionally biased region" description="Basic and acidic residues" evidence="1">
    <location>
        <begin position="118"/>
        <end position="127"/>
    </location>
</feature>
<feature type="chain" id="PRO_5047433143" evidence="2">
    <location>
        <begin position="24"/>
        <end position="225"/>
    </location>
</feature>
<organism evidence="3 4">
    <name type="scientific">Camelina sativa</name>
    <name type="common">False flax</name>
    <name type="synonym">Myagrum sativum</name>
    <dbReference type="NCBI Taxonomy" id="90675"/>
    <lineage>
        <taxon>Eukaryota</taxon>
        <taxon>Viridiplantae</taxon>
        <taxon>Streptophyta</taxon>
        <taxon>Embryophyta</taxon>
        <taxon>Tracheophyta</taxon>
        <taxon>Spermatophyta</taxon>
        <taxon>Magnoliopsida</taxon>
        <taxon>eudicotyledons</taxon>
        <taxon>Gunneridae</taxon>
        <taxon>Pentapetalae</taxon>
        <taxon>rosids</taxon>
        <taxon>malvids</taxon>
        <taxon>Brassicales</taxon>
        <taxon>Brassicaceae</taxon>
        <taxon>Camelineae</taxon>
        <taxon>Camelina</taxon>
    </lineage>
</organism>
<gene>
    <name evidence="4" type="primary">LOC104719064</name>
</gene>
<reference evidence="3" key="1">
    <citation type="journal article" date="2014" name="Nat. Commun.">
        <title>The emerging biofuel crop Camelina sativa retains a highly undifferentiated hexaploid genome structure.</title>
        <authorList>
            <person name="Kagale S."/>
            <person name="Koh C."/>
            <person name="Nixon J."/>
            <person name="Bollina V."/>
            <person name="Clarke W.E."/>
            <person name="Tuteja R."/>
            <person name="Spillane C."/>
            <person name="Robinson S.J."/>
            <person name="Links M.G."/>
            <person name="Clarke C."/>
            <person name="Higgins E.E."/>
            <person name="Huebert T."/>
            <person name="Sharpe A.G."/>
            <person name="Parkin I.A."/>
        </authorList>
    </citation>
    <scope>NUCLEOTIDE SEQUENCE [LARGE SCALE GENOMIC DNA]</scope>
    <source>
        <strain evidence="3">cv. DH55</strain>
    </source>
</reference>
<dbReference type="GeneID" id="104719064"/>
<sequence length="225" mass="25770">MLHHVLFMTIVILPLFIRRKAYESLIMVRATRRGPIGGRRVACEFRLDGDENQPQLVDDPSDTEVGMDLVLYKEDKESTVGITTKETRSRSEDDETEKSIVESTKSEASPEETNVESEESRGDKEENNQEISSCDEEIDSTEISVQKQLDRAARKKRVYKHLGLSSSKKRQKQDEELRTKSPVRSKYFFSAEAKRSLDADHKRSSKTSQKIMKFGDNIHSSHTKT</sequence>
<reference evidence="4" key="2">
    <citation type="submission" date="2025-08" db="UniProtKB">
        <authorList>
            <consortium name="RefSeq"/>
        </authorList>
    </citation>
    <scope>IDENTIFICATION</scope>
    <source>
        <tissue evidence="4">Leaf</tissue>
    </source>
</reference>
<accession>A0ABM0U3D3</accession>
<evidence type="ECO:0000256" key="1">
    <source>
        <dbReference type="SAM" id="MobiDB-lite"/>
    </source>
</evidence>
<keyword evidence="3" id="KW-1185">Reference proteome</keyword>
<feature type="compositionally biased region" description="Basic and acidic residues" evidence="1">
    <location>
        <begin position="192"/>
        <end position="202"/>
    </location>
</feature>
<dbReference type="RefSeq" id="XP_010435210.1">
    <property type="nucleotide sequence ID" value="XM_010436908.2"/>
</dbReference>
<protein>
    <submittedName>
        <fullName evidence="4">Uncharacterized protein LOC104719064</fullName>
    </submittedName>
</protein>
<dbReference type="Proteomes" id="UP000694864">
    <property type="component" value="Chromosome 10"/>
</dbReference>
<feature type="signal peptide" evidence="2">
    <location>
        <begin position="1"/>
        <end position="23"/>
    </location>
</feature>
<evidence type="ECO:0000313" key="4">
    <source>
        <dbReference type="RefSeq" id="XP_010435210.1"/>
    </source>
</evidence>
<keyword evidence="2" id="KW-0732">Signal</keyword>